<dbReference type="AlphaFoldDB" id="D1BV14"/>
<evidence type="ECO:0000313" key="4">
    <source>
        <dbReference type="Proteomes" id="UP000002255"/>
    </source>
</evidence>
<dbReference type="RefSeq" id="WP_012878995.1">
    <property type="nucleotide sequence ID" value="NC_013530.1"/>
</dbReference>
<keyword evidence="4" id="KW-1185">Reference proteome</keyword>
<dbReference type="eggNOG" id="COG3795">
    <property type="taxonomic scope" value="Bacteria"/>
</dbReference>
<evidence type="ECO:0000256" key="1">
    <source>
        <dbReference type="ARBA" id="ARBA00007689"/>
    </source>
</evidence>
<dbReference type="EMBL" id="CP001821">
    <property type="protein sequence ID" value="ACZ31253.1"/>
    <property type="molecule type" value="Genomic_DNA"/>
</dbReference>
<dbReference type="Gene3D" id="3.30.70.1060">
    <property type="entry name" value="Dimeric alpha+beta barrel"/>
    <property type="match status" value="1"/>
</dbReference>
<dbReference type="PANTHER" id="PTHR35174">
    <property type="entry name" value="BLL7171 PROTEIN-RELATED"/>
    <property type="match status" value="1"/>
</dbReference>
<feature type="domain" description="YCII-related" evidence="2">
    <location>
        <begin position="19"/>
        <end position="106"/>
    </location>
</feature>
<accession>D1BV14</accession>
<organism evidence="3 4">
    <name type="scientific">Xylanimonas cellulosilytica (strain DSM 15894 / JCM 12276 / CECT 5975 / KCTC 9989 / LMG 20990 / NBRC 107835 / XIL07)</name>
    <dbReference type="NCBI Taxonomy" id="446471"/>
    <lineage>
        <taxon>Bacteria</taxon>
        <taxon>Bacillati</taxon>
        <taxon>Actinomycetota</taxon>
        <taxon>Actinomycetes</taxon>
        <taxon>Micrococcales</taxon>
        <taxon>Promicromonosporaceae</taxon>
        <taxon>Xylanimonas</taxon>
    </lineage>
</organism>
<reference evidence="3 4" key="2">
    <citation type="journal article" date="2010" name="Stand. Genomic Sci.">
        <title>Complete genome sequence of Xylanimonas cellulosilytica type strain (XIL07).</title>
        <authorList>
            <person name="Foster B."/>
            <person name="Pukall R."/>
            <person name="Abt B."/>
            <person name="Nolan M."/>
            <person name="Glavina Del Rio T."/>
            <person name="Chen F."/>
            <person name="Lucas S."/>
            <person name="Tice H."/>
            <person name="Pitluck S."/>
            <person name="Cheng J.-F."/>
            <person name="Chertkov O."/>
            <person name="Brettin T."/>
            <person name="Han C."/>
            <person name="Detter J.C."/>
            <person name="Bruce D."/>
            <person name="Goodwin L."/>
            <person name="Ivanova N."/>
            <person name="Mavromatis K."/>
            <person name="Pati A."/>
            <person name="Mikhailova N."/>
            <person name="Chen A."/>
            <person name="Palaniappan K."/>
            <person name="Land M."/>
            <person name="Hauser L."/>
            <person name="Chang Y.-J."/>
            <person name="Jeffries C.D."/>
            <person name="Chain P."/>
            <person name="Rohde M."/>
            <person name="Goeker M."/>
            <person name="Bristow J."/>
            <person name="Eisen J.A."/>
            <person name="Markowitz V."/>
            <person name="Hugenholtz P."/>
            <person name="Kyrpides N.C."/>
            <person name="Klenk H.-P."/>
            <person name="Lapidus A."/>
        </authorList>
    </citation>
    <scope>NUCLEOTIDE SEQUENCE [LARGE SCALE GENOMIC DNA]</scope>
    <source>
        <strain evidence="4">DSM 15894 / CECT 5975 / LMG 20990 / XIL07</strain>
    </source>
</reference>
<evidence type="ECO:0000313" key="3">
    <source>
        <dbReference type="EMBL" id="ACZ31253.1"/>
    </source>
</evidence>
<name>D1BV14_XYLCX</name>
<sequence length="117" mass="12593">MRYLLLILEPDVPVREPGPDIDDWVSRHDASGARIIGERLRPGADTRRIQVRDGATVVTDGPFAESKEIIGGFDVIEAPDLESALAIAAEHPGAHESTIEVHPFWPVDGPGPAWGGP</sequence>
<dbReference type="InterPro" id="IPR011008">
    <property type="entry name" value="Dimeric_a/b-barrel"/>
</dbReference>
<dbReference type="KEGG" id="xce:Xcel_2235"/>
<dbReference type="HOGENOM" id="CLU_130902_2_1_11"/>
<evidence type="ECO:0000259" key="2">
    <source>
        <dbReference type="Pfam" id="PF03795"/>
    </source>
</evidence>
<dbReference type="OrthoDB" id="668782at2"/>
<dbReference type="SUPFAM" id="SSF54909">
    <property type="entry name" value="Dimeric alpha+beta barrel"/>
    <property type="match status" value="1"/>
</dbReference>
<dbReference type="Proteomes" id="UP000002255">
    <property type="component" value="Chromosome"/>
</dbReference>
<dbReference type="InterPro" id="IPR005545">
    <property type="entry name" value="YCII"/>
</dbReference>
<dbReference type="PANTHER" id="PTHR35174:SF3">
    <property type="entry name" value="BLL7171 PROTEIN"/>
    <property type="match status" value="1"/>
</dbReference>
<dbReference type="Pfam" id="PF03795">
    <property type="entry name" value="YCII"/>
    <property type="match status" value="1"/>
</dbReference>
<comment type="similarity">
    <text evidence="1">Belongs to the YciI family.</text>
</comment>
<proteinExistence type="inferred from homology"/>
<dbReference type="STRING" id="446471.Xcel_2235"/>
<reference evidence="4" key="1">
    <citation type="submission" date="2009-11" db="EMBL/GenBank/DDBJ databases">
        <title>The complete chromosome of Xylanimonas cellulosilytica DSM 15894.</title>
        <authorList>
            <consortium name="US DOE Joint Genome Institute (JGI-PGF)"/>
            <person name="Lucas S."/>
            <person name="Copeland A."/>
            <person name="Lapidus A."/>
            <person name="Glavina del Rio T."/>
            <person name="Dalin E."/>
            <person name="Tice H."/>
            <person name="Bruce D."/>
            <person name="Goodwin L."/>
            <person name="Pitluck S."/>
            <person name="Kyrpides N."/>
            <person name="Mavromatis K."/>
            <person name="Ivanova N."/>
            <person name="Mikhailova N."/>
            <person name="Foster B."/>
            <person name="Clum A."/>
            <person name="Brettin T."/>
            <person name="Detter J.C."/>
            <person name="Han C."/>
            <person name="Larimer F."/>
            <person name="Land M."/>
            <person name="Hauser L."/>
            <person name="Markowitz V."/>
            <person name="Cheng J.F."/>
            <person name="Hugenholtz P."/>
            <person name="Woyke T."/>
            <person name="Wu D."/>
            <person name="Gehrich-Schroeter G."/>
            <person name="Schneider S."/>
            <person name="Pukall S.R."/>
            <person name="Klenk H.P."/>
            <person name="Eisen J.A."/>
        </authorList>
    </citation>
    <scope>NUCLEOTIDE SEQUENCE [LARGE SCALE GENOMIC DNA]</scope>
    <source>
        <strain evidence="4">DSM 15894 / CECT 5975 / LMG 20990 / XIL07</strain>
    </source>
</reference>
<protein>
    <submittedName>
        <fullName evidence="3">YCII-related protein</fullName>
    </submittedName>
</protein>
<gene>
    <name evidence="3" type="ordered locus">Xcel_2235</name>
</gene>